<dbReference type="PANTHER" id="PTHR30337">
    <property type="entry name" value="COMPONENT OF ATP-DEPENDENT DSDNA EXONUCLEASE"/>
    <property type="match status" value="1"/>
</dbReference>
<keyword evidence="1" id="KW-0378">Hydrolase</keyword>
<evidence type="ECO:0000313" key="4">
    <source>
        <dbReference type="Proteomes" id="UP001500740"/>
    </source>
</evidence>
<name>A0ABN1A9S7_9BACI</name>
<dbReference type="PANTHER" id="PTHR30337:SF7">
    <property type="entry name" value="PHOSPHOESTERASE"/>
    <property type="match status" value="1"/>
</dbReference>
<dbReference type="InterPro" id="IPR004843">
    <property type="entry name" value="Calcineurin-like_PHP"/>
</dbReference>
<evidence type="ECO:0000259" key="2">
    <source>
        <dbReference type="Pfam" id="PF00149"/>
    </source>
</evidence>
<protein>
    <submittedName>
        <fullName evidence="3">DNA repair exonuclease</fullName>
    </submittedName>
</protein>
<dbReference type="InterPro" id="IPR041796">
    <property type="entry name" value="Mre11_N"/>
</dbReference>
<feature type="domain" description="Calcineurin-like phosphoesterase" evidence="2">
    <location>
        <begin position="6"/>
        <end position="203"/>
    </location>
</feature>
<comment type="caution">
    <text evidence="3">The sequence shown here is derived from an EMBL/GenBank/DDBJ whole genome shotgun (WGS) entry which is preliminary data.</text>
</comment>
<dbReference type="CDD" id="cd00840">
    <property type="entry name" value="MPP_Mre11_N"/>
    <property type="match status" value="1"/>
</dbReference>
<dbReference type="SUPFAM" id="SSF56300">
    <property type="entry name" value="Metallo-dependent phosphatases"/>
    <property type="match status" value="1"/>
</dbReference>
<dbReference type="RefSeq" id="WP_343784781.1">
    <property type="nucleotide sequence ID" value="NZ_BAAACZ010000029.1"/>
</dbReference>
<dbReference type="Proteomes" id="UP001500740">
    <property type="component" value="Unassembled WGS sequence"/>
</dbReference>
<dbReference type="Gene3D" id="3.60.21.10">
    <property type="match status" value="1"/>
</dbReference>
<dbReference type="InterPro" id="IPR029052">
    <property type="entry name" value="Metallo-depent_PP-like"/>
</dbReference>
<keyword evidence="3" id="KW-0269">Exonuclease</keyword>
<dbReference type="EMBL" id="BAAACZ010000029">
    <property type="protein sequence ID" value="GAA0471122.1"/>
    <property type="molecule type" value="Genomic_DNA"/>
</dbReference>
<dbReference type="Pfam" id="PF00149">
    <property type="entry name" value="Metallophos"/>
    <property type="match status" value="1"/>
</dbReference>
<gene>
    <name evidence="3" type="ORF">GCM10008935_28830</name>
</gene>
<keyword evidence="3" id="KW-0540">Nuclease</keyword>
<proteinExistence type="predicted"/>
<dbReference type="InterPro" id="IPR014576">
    <property type="entry name" value="Pesterase_YhaO"/>
</dbReference>
<keyword evidence="4" id="KW-1185">Reference proteome</keyword>
<evidence type="ECO:0000313" key="3">
    <source>
        <dbReference type="EMBL" id="GAA0471122.1"/>
    </source>
</evidence>
<dbReference type="InterPro" id="IPR050535">
    <property type="entry name" value="DNA_Repair-Maintenance_Comp"/>
</dbReference>
<dbReference type="PIRSF" id="PIRSF033091">
    <property type="entry name" value="Pesterase_YhaO"/>
    <property type="match status" value="1"/>
</dbReference>
<evidence type="ECO:0000256" key="1">
    <source>
        <dbReference type="ARBA" id="ARBA00022801"/>
    </source>
</evidence>
<reference evidence="3 4" key="1">
    <citation type="journal article" date="2019" name="Int. J. Syst. Evol. Microbiol.">
        <title>The Global Catalogue of Microorganisms (GCM) 10K type strain sequencing project: providing services to taxonomists for standard genome sequencing and annotation.</title>
        <authorList>
            <consortium name="The Broad Institute Genomics Platform"/>
            <consortium name="The Broad Institute Genome Sequencing Center for Infectious Disease"/>
            <person name="Wu L."/>
            <person name="Ma J."/>
        </authorList>
    </citation>
    <scope>NUCLEOTIDE SEQUENCE [LARGE SCALE GENOMIC DNA]</scope>
    <source>
        <strain evidence="3 4">JCM 14193</strain>
    </source>
</reference>
<sequence length="406" mass="47305">MNRSVRFLHSADLHLDSPYKGMRNLPDNILKDVKASTFKAFERLIKLAIEEQVDFVLLVGDLFDQESASLKSLVALKEGLVKLEQFDIKVYISFGNHDYQLLNKVDLSFPSNTYVFRSEEVTSFPFEKDGEVLAYIHGFSYENRAVTESKVNEYFPHDQNCFQIATLHGSLKTNQEHDQYAPFLLEELKTKPFDYWGLGHIHKREILSHNPYIVYPGNIQSRHIKETGERGCYVVDLSKSQTQLDFHPVHDILFLEEALTLTHCQRFDDLIEALNVYKDQLRNQSGKTWVRLTITVQETLLHYKEELVHLLNEVEVEKEHWIWIQGLNLERVVQYDRKQLKQSNQFVGEVVKLSDEQLGIESYLSDLINNRHFKQQVGSFSASELTDIKQEAEQLVIEKLLKDGRD</sequence>
<accession>A0ABN1A9S7</accession>
<dbReference type="GO" id="GO:0004527">
    <property type="term" value="F:exonuclease activity"/>
    <property type="evidence" value="ECO:0007669"/>
    <property type="project" value="UniProtKB-KW"/>
</dbReference>
<organism evidence="3 4">
    <name type="scientific">Alkalibacillus silvisoli</name>
    <dbReference type="NCBI Taxonomy" id="392823"/>
    <lineage>
        <taxon>Bacteria</taxon>
        <taxon>Bacillati</taxon>
        <taxon>Bacillota</taxon>
        <taxon>Bacilli</taxon>
        <taxon>Bacillales</taxon>
        <taxon>Bacillaceae</taxon>
        <taxon>Alkalibacillus</taxon>
    </lineage>
</organism>